<dbReference type="EMBL" id="CP012109">
    <property type="protein sequence ID" value="AKQ63604.1"/>
    <property type="molecule type" value="Genomic_DNA"/>
</dbReference>
<dbReference type="KEGG" id="mym:A176_000516"/>
<protein>
    <submittedName>
        <fullName evidence="1">Uncharacterized protein</fullName>
    </submittedName>
</protein>
<reference evidence="1 2" key="1">
    <citation type="journal article" date="2016" name="PLoS ONE">
        <title>Complete Genome Sequence and Comparative Genomics of a Novel Myxobacterium Myxococcus hansupus.</title>
        <authorList>
            <person name="Sharma G."/>
            <person name="Narwani T."/>
            <person name="Subramanian S."/>
        </authorList>
    </citation>
    <scope>NUCLEOTIDE SEQUENCE [LARGE SCALE GENOMIC DNA]</scope>
    <source>
        <strain evidence="2">mixupus</strain>
    </source>
</reference>
<evidence type="ECO:0000313" key="1">
    <source>
        <dbReference type="EMBL" id="AKQ63604.1"/>
    </source>
</evidence>
<gene>
    <name evidence="1" type="ORF">A176_000516</name>
</gene>
<dbReference type="AlphaFoldDB" id="A0A0H4WLK3"/>
<sequence length="48" mass="5183">MHTAGRSPSRRLTVFLDCLEEHLTSSATPKGSVLRAAKGKLPKAYQAT</sequence>
<organism evidence="1 2">
    <name type="scientific">Pseudomyxococcus hansupus</name>
    <dbReference type="NCBI Taxonomy" id="1297742"/>
    <lineage>
        <taxon>Bacteria</taxon>
        <taxon>Pseudomonadati</taxon>
        <taxon>Myxococcota</taxon>
        <taxon>Myxococcia</taxon>
        <taxon>Myxococcales</taxon>
        <taxon>Cystobacterineae</taxon>
        <taxon>Myxococcaceae</taxon>
        <taxon>Pseudomyxococcus</taxon>
    </lineage>
</organism>
<name>A0A0H4WLK3_9BACT</name>
<proteinExistence type="predicted"/>
<evidence type="ECO:0000313" key="2">
    <source>
        <dbReference type="Proteomes" id="UP000009026"/>
    </source>
</evidence>
<accession>A0A0H4WLK3</accession>
<keyword evidence="2" id="KW-1185">Reference proteome</keyword>
<dbReference type="Proteomes" id="UP000009026">
    <property type="component" value="Chromosome"/>
</dbReference>